<evidence type="ECO:0000313" key="3">
    <source>
        <dbReference type="Proteomes" id="UP000176700"/>
    </source>
</evidence>
<keyword evidence="1" id="KW-0472">Membrane</keyword>
<reference evidence="2 3" key="1">
    <citation type="journal article" date="2016" name="Nat. Commun.">
        <title>Thousands of microbial genomes shed light on interconnected biogeochemical processes in an aquifer system.</title>
        <authorList>
            <person name="Anantharaman K."/>
            <person name="Brown C.T."/>
            <person name="Hug L.A."/>
            <person name="Sharon I."/>
            <person name="Castelle C.J."/>
            <person name="Probst A.J."/>
            <person name="Thomas B.C."/>
            <person name="Singh A."/>
            <person name="Wilkins M.J."/>
            <person name="Karaoz U."/>
            <person name="Brodie E.L."/>
            <person name="Williams K.H."/>
            <person name="Hubbard S.S."/>
            <person name="Banfield J.F."/>
        </authorList>
    </citation>
    <scope>NUCLEOTIDE SEQUENCE [LARGE SCALE GENOMIC DNA]</scope>
</reference>
<dbReference type="Proteomes" id="UP000176700">
    <property type="component" value="Unassembled WGS sequence"/>
</dbReference>
<protein>
    <submittedName>
        <fullName evidence="2">Uncharacterized protein</fullName>
    </submittedName>
</protein>
<sequence length="78" mass="8555">MPAFAGAGNYFAVDPVIIQVLWLLVVVLAGVFPGVIICLLFMFVIPEKTAKHKTGGQGYHIHDTAPLTARWFITESKQ</sequence>
<dbReference type="EMBL" id="MHNI01000011">
    <property type="protein sequence ID" value="OGZ43138.1"/>
    <property type="molecule type" value="Genomic_DNA"/>
</dbReference>
<organism evidence="2 3">
    <name type="scientific">Candidatus Ryanbacteria bacterium RIFCSPHIGHO2_01_45_13</name>
    <dbReference type="NCBI Taxonomy" id="1802112"/>
    <lineage>
        <taxon>Bacteria</taxon>
        <taxon>Candidatus Ryaniibacteriota</taxon>
    </lineage>
</organism>
<proteinExistence type="predicted"/>
<keyword evidence="1" id="KW-0812">Transmembrane</keyword>
<gene>
    <name evidence="2" type="ORF">A2W41_00385</name>
</gene>
<comment type="caution">
    <text evidence="2">The sequence shown here is derived from an EMBL/GenBank/DDBJ whole genome shotgun (WGS) entry which is preliminary data.</text>
</comment>
<keyword evidence="1" id="KW-1133">Transmembrane helix</keyword>
<name>A0A1G2FZW6_9BACT</name>
<feature type="transmembrane region" description="Helical" evidence="1">
    <location>
        <begin position="20"/>
        <end position="45"/>
    </location>
</feature>
<evidence type="ECO:0000256" key="1">
    <source>
        <dbReference type="SAM" id="Phobius"/>
    </source>
</evidence>
<accession>A0A1G2FZW6</accession>
<dbReference type="AlphaFoldDB" id="A0A1G2FZW6"/>
<evidence type="ECO:0000313" key="2">
    <source>
        <dbReference type="EMBL" id="OGZ43138.1"/>
    </source>
</evidence>